<evidence type="ECO:0000313" key="17">
    <source>
        <dbReference type="EMBL" id="TQN70123.1"/>
    </source>
</evidence>
<dbReference type="InterPro" id="IPR011050">
    <property type="entry name" value="Pectin_lyase_fold/virulence"/>
</dbReference>
<keyword evidence="9" id="KW-0063">Aspartyl esterase</keyword>
<dbReference type="GO" id="GO:0042545">
    <property type="term" value="P:cell wall modification"/>
    <property type="evidence" value="ECO:0007669"/>
    <property type="project" value="InterPro"/>
</dbReference>
<evidence type="ECO:0000256" key="2">
    <source>
        <dbReference type="ARBA" id="ARBA00005184"/>
    </source>
</evidence>
<keyword evidence="7 15" id="KW-0732">Signal</keyword>
<dbReference type="AlphaFoldDB" id="A0A5Q4BSV4"/>
<keyword evidence="8" id="KW-0378">Hydrolase</keyword>
<dbReference type="SMART" id="SM00656">
    <property type="entry name" value="Amb_all"/>
    <property type="match status" value="1"/>
</dbReference>
<dbReference type="PROSITE" id="PS00503">
    <property type="entry name" value="PECTINESTERASE_2"/>
    <property type="match status" value="1"/>
</dbReference>
<evidence type="ECO:0000256" key="15">
    <source>
        <dbReference type="SAM" id="SignalP"/>
    </source>
</evidence>
<dbReference type="GO" id="GO:0005576">
    <property type="term" value="C:extracellular region"/>
    <property type="evidence" value="ECO:0007669"/>
    <property type="project" value="UniProtKB-SubCell"/>
</dbReference>
<evidence type="ECO:0000256" key="14">
    <source>
        <dbReference type="RuleBase" id="RU361173"/>
    </source>
</evidence>
<sequence>MRFSSSLLVLFQGAAAVHGGVVERQATGCLASAPGFASLNGGTTGGTGGTEVTVQTQADLEKYASASGKYVIKVSGRITITPLGKEIKVASDKTVIGLGTSGELYQGGLGLNGAKNVIIRNLKIGHTNLNDGVENDRDGVQADTVSNIWIDHCLFENGGDGLLDLRKDTTFFTVSNNIFRNHDKNFGIGWTENVSARGTINHNWFDKTNQRNPSADNLAQVHLYNNYLYGITSYGHYARGSTNARVENVFFENTKNPLTKDAGAVLNASGNTYKSCTGTIAANSGTSFNPGSYYSYTLTPTADVPAYVKANAGPKASTNNIMKFFSLLSSLTVLAGSVWAASRTSPPSGSIVVAKSGGQFTSLQAAINSISASSTATTTIFIQPGTYSGQVSIPSLKGKLVIYAYTTNDQDYTKNQVTLTNSLSAAAAGSNDLSATLRVATDYFSLYNVNLVNGYGKDSQALAVSANGQYQAYYGCSLVGYQDTVYTNKPHQVYKNSYVEGAVDFIFGNDGNAWFEKCTIAINGAGYITASGRDSADAYWYVINRSKIAAKSGAGVAKESTVLGRPWREYARTVVQNSDLSDVVKPVGWSAWGTNPTGNVYYAEYGNTGTGASGTRISWAKK</sequence>
<dbReference type="Pfam" id="PF01095">
    <property type="entry name" value="Pectinesterase"/>
    <property type="match status" value="1"/>
</dbReference>
<dbReference type="EMBL" id="PUHP01000425">
    <property type="protein sequence ID" value="TQN70123.1"/>
    <property type="molecule type" value="Genomic_DNA"/>
</dbReference>
<dbReference type="Pfam" id="PF00544">
    <property type="entry name" value="Pectate_lyase_4"/>
    <property type="match status" value="1"/>
</dbReference>
<dbReference type="EC" id="3.1.1.11" evidence="5"/>
<keyword evidence="14" id="KW-0624">Polysaccharide degradation</keyword>
<dbReference type="OrthoDB" id="2019149at2759"/>
<keyword evidence="14" id="KW-0119">Carbohydrate metabolism</keyword>
<evidence type="ECO:0000256" key="3">
    <source>
        <dbReference type="ARBA" id="ARBA00008891"/>
    </source>
</evidence>
<evidence type="ECO:0000313" key="18">
    <source>
        <dbReference type="Proteomes" id="UP000326340"/>
    </source>
</evidence>
<comment type="subcellular location">
    <subcellularLocation>
        <location evidence="1 14">Secreted</location>
    </subcellularLocation>
</comment>
<reference evidence="17 18" key="1">
    <citation type="journal article" date="2019" name="Sci. Rep.">
        <title>Colletotrichum shisoi sp. nov., an anthracnose pathogen of Perilla frutescens in Japan: molecular phylogenetic, morphological and genomic evidence.</title>
        <authorList>
            <person name="Gan P."/>
            <person name="Tsushima A."/>
            <person name="Hiroyama R."/>
            <person name="Narusaka M."/>
            <person name="Takano Y."/>
            <person name="Narusaka Y."/>
            <person name="Kawaradani M."/>
            <person name="Damm U."/>
            <person name="Shirasu K."/>
        </authorList>
    </citation>
    <scope>NUCLEOTIDE SEQUENCE [LARGE SCALE GENOMIC DNA]</scope>
    <source>
        <strain evidence="17 18">PG-2018a</strain>
    </source>
</reference>
<proteinExistence type="inferred from homology"/>
<comment type="similarity">
    <text evidence="3">Belongs to the pectinesterase family.</text>
</comment>
<evidence type="ECO:0000256" key="9">
    <source>
        <dbReference type="ARBA" id="ARBA00023085"/>
    </source>
</evidence>
<dbReference type="Gene3D" id="2.160.20.10">
    <property type="entry name" value="Single-stranded right-handed beta-helix, Pectin lyase-like"/>
    <property type="match status" value="2"/>
</dbReference>
<dbReference type="GO" id="GO:0045490">
    <property type="term" value="P:pectin catabolic process"/>
    <property type="evidence" value="ECO:0007669"/>
    <property type="project" value="UniProtKB-UniPathway"/>
</dbReference>
<comment type="caution">
    <text evidence="17">The sequence shown here is derived from an EMBL/GenBank/DDBJ whole genome shotgun (WGS) entry which is preliminary data.</text>
</comment>
<dbReference type="InterPro" id="IPR000070">
    <property type="entry name" value="Pectinesterase_cat"/>
</dbReference>
<name>A0A5Q4BSV4_9PEZI</name>
<evidence type="ECO:0000256" key="5">
    <source>
        <dbReference type="ARBA" id="ARBA00013229"/>
    </source>
</evidence>
<dbReference type="GO" id="GO:0030599">
    <property type="term" value="F:pectinesterase activity"/>
    <property type="evidence" value="ECO:0007669"/>
    <property type="project" value="UniProtKB-EC"/>
</dbReference>
<evidence type="ECO:0000256" key="12">
    <source>
        <dbReference type="ARBA" id="ARBA00047928"/>
    </source>
</evidence>
<evidence type="ECO:0000256" key="13">
    <source>
        <dbReference type="PROSITE-ProRule" id="PRU10040"/>
    </source>
</evidence>
<feature type="active site" evidence="13">
    <location>
        <position position="504"/>
    </location>
</feature>
<evidence type="ECO:0000256" key="1">
    <source>
        <dbReference type="ARBA" id="ARBA00004613"/>
    </source>
</evidence>
<evidence type="ECO:0000256" key="11">
    <source>
        <dbReference type="ARBA" id="ARBA00042203"/>
    </source>
</evidence>
<keyword evidence="18" id="KW-1185">Reference proteome</keyword>
<evidence type="ECO:0000256" key="7">
    <source>
        <dbReference type="ARBA" id="ARBA00022729"/>
    </source>
</evidence>
<dbReference type="FunFam" id="2.160.20.10:FF:000014">
    <property type="entry name" value="Pectinesterase"/>
    <property type="match status" value="1"/>
</dbReference>
<evidence type="ECO:0000256" key="6">
    <source>
        <dbReference type="ARBA" id="ARBA00022525"/>
    </source>
</evidence>
<dbReference type="InterPro" id="IPR012334">
    <property type="entry name" value="Pectin_lyas_fold"/>
</dbReference>
<dbReference type="PANTHER" id="PTHR31321:SF57">
    <property type="entry name" value="PECTINESTERASE 53-RELATED"/>
    <property type="match status" value="1"/>
</dbReference>
<keyword evidence="6 14" id="KW-0964">Secreted</keyword>
<evidence type="ECO:0000256" key="4">
    <source>
        <dbReference type="ARBA" id="ARBA00010980"/>
    </source>
</evidence>
<comment type="pathway">
    <text evidence="2">Glycan metabolism; pectin degradation; 2-dehydro-3-deoxy-D-gluconate from pectin: step 1/5.</text>
</comment>
<evidence type="ECO:0000256" key="8">
    <source>
        <dbReference type="ARBA" id="ARBA00022801"/>
    </source>
</evidence>
<dbReference type="InterPro" id="IPR002022">
    <property type="entry name" value="Pec_lyase"/>
</dbReference>
<evidence type="ECO:0000259" key="16">
    <source>
        <dbReference type="SMART" id="SM00656"/>
    </source>
</evidence>
<comment type="catalytic activity">
    <reaction evidence="12">
        <text>[(1-&gt;4)-alpha-D-galacturonosyl methyl ester](n) + n H2O = [(1-&gt;4)-alpha-D-galacturonosyl](n) + n methanol + n H(+)</text>
        <dbReference type="Rhea" id="RHEA:22380"/>
        <dbReference type="Rhea" id="RHEA-COMP:14570"/>
        <dbReference type="Rhea" id="RHEA-COMP:14573"/>
        <dbReference type="ChEBI" id="CHEBI:15377"/>
        <dbReference type="ChEBI" id="CHEBI:15378"/>
        <dbReference type="ChEBI" id="CHEBI:17790"/>
        <dbReference type="ChEBI" id="CHEBI:140522"/>
        <dbReference type="ChEBI" id="CHEBI:140523"/>
        <dbReference type="EC" id="3.1.1.11"/>
    </reaction>
</comment>
<dbReference type="PANTHER" id="PTHR31321">
    <property type="entry name" value="ACYL-COA THIOESTER HYDROLASE YBHC-RELATED"/>
    <property type="match status" value="1"/>
</dbReference>
<keyword evidence="10 14" id="KW-0456">Lyase</keyword>
<protein>
    <recommendedName>
        <fullName evidence="5">pectinesterase</fullName>
        <ecNumber evidence="5">3.1.1.11</ecNumber>
    </recommendedName>
    <alternativeName>
        <fullName evidence="11">Pectin methylesterase A</fullName>
    </alternativeName>
</protein>
<feature type="signal peptide" evidence="15">
    <location>
        <begin position="1"/>
        <end position="19"/>
    </location>
</feature>
<accession>A0A5Q4BSV4</accession>
<gene>
    <name evidence="17" type="primary">Pme1-3</name>
    <name evidence="17" type="ORF">CSHISOI_05354</name>
</gene>
<dbReference type="UniPathway" id="UPA00545">
    <property type="reaction ID" value="UER00823"/>
</dbReference>
<dbReference type="InterPro" id="IPR033131">
    <property type="entry name" value="Pectinesterase_Asp_AS"/>
</dbReference>
<dbReference type="Proteomes" id="UP000326340">
    <property type="component" value="Unassembled WGS sequence"/>
</dbReference>
<dbReference type="SUPFAM" id="SSF51126">
    <property type="entry name" value="Pectin lyase-like"/>
    <property type="match status" value="2"/>
</dbReference>
<comment type="similarity">
    <text evidence="4 14">Belongs to the polysaccharide lyase 1 family.</text>
</comment>
<dbReference type="GO" id="GO:0016829">
    <property type="term" value="F:lyase activity"/>
    <property type="evidence" value="ECO:0007669"/>
    <property type="project" value="UniProtKB-KW"/>
</dbReference>
<organism evidence="17 18">
    <name type="scientific">Colletotrichum shisoi</name>
    <dbReference type="NCBI Taxonomy" id="2078593"/>
    <lineage>
        <taxon>Eukaryota</taxon>
        <taxon>Fungi</taxon>
        <taxon>Dikarya</taxon>
        <taxon>Ascomycota</taxon>
        <taxon>Pezizomycotina</taxon>
        <taxon>Sordariomycetes</taxon>
        <taxon>Hypocreomycetidae</taxon>
        <taxon>Glomerellales</taxon>
        <taxon>Glomerellaceae</taxon>
        <taxon>Colletotrichum</taxon>
        <taxon>Colletotrichum destructivum species complex</taxon>
    </lineage>
</organism>
<evidence type="ECO:0000256" key="10">
    <source>
        <dbReference type="ARBA" id="ARBA00023239"/>
    </source>
</evidence>
<feature type="non-terminal residue" evidence="17">
    <location>
        <position position="622"/>
    </location>
</feature>
<feature type="domain" description="Pectate lyase" evidence="16">
    <location>
        <begin position="47"/>
        <end position="257"/>
    </location>
</feature>
<feature type="chain" id="PRO_5024951210" description="pectinesterase" evidence="15">
    <location>
        <begin position="20"/>
        <end position="622"/>
    </location>
</feature>